<organism evidence="1 2">
    <name type="scientific">Legionella donaldsonii</name>
    <dbReference type="NCBI Taxonomy" id="45060"/>
    <lineage>
        <taxon>Bacteria</taxon>
        <taxon>Pseudomonadati</taxon>
        <taxon>Pseudomonadota</taxon>
        <taxon>Gammaproteobacteria</taxon>
        <taxon>Legionellales</taxon>
        <taxon>Legionellaceae</taxon>
        <taxon>Legionella</taxon>
    </lineage>
</organism>
<protein>
    <submittedName>
        <fullName evidence="1">Ync</fullName>
    </submittedName>
</protein>
<proteinExistence type="predicted"/>
<dbReference type="RefSeq" id="WP_115219994.1">
    <property type="nucleotide sequence ID" value="NZ_UGOA01000001.1"/>
</dbReference>
<dbReference type="OrthoDB" id="1550603at2"/>
<gene>
    <name evidence="1" type="ORF">NCTC13292_00068</name>
</gene>
<dbReference type="EMBL" id="UGOA01000001">
    <property type="protein sequence ID" value="STX40324.1"/>
    <property type="molecule type" value="Genomic_DNA"/>
</dbReference>
<evidence type="ECO:0000313" key="1">
    <source>
        <dbReference type="EMBL" id="STX40324.1"/>
    </source>
</evidence>
<dbReference type="Proteomes" id="UP000254677">
    <property type="component" value="Unassembled WGS sequence"/>
</dbReference>
<dbReference type="AlphaFoldDB" id="A0A378IXY7"/>
<accession>A0A378IXY7</accession>
<reference evidence="1 2" key="1">
    <citation type="submission" date="2018-06" db="EMBL/GenBank/DDBJ databases">
        <authorList>
            <consortium name="Pathogen Informatics"/>
            <person name="Doyle S."/>
        </authorList>
    </citation>
    <scope>NUCLEOTIDE SEQUENCE [LARGE SCALE GENOMIC DNA]</scope>
    <source>
        <strain evidence="1 2">NCTC13292</strain>
    </source>
</reference>
<keyword evidence="2" id="KW-1185">Reference proteome</keyword>
<name>A0A378IXY7_9GAMM</name>
<dbReference type="InterPro" id="IPR014942">
    <property type="entry name" value="AbiEii"/>
</dbReference>
<dbReference type="Gene3D" id="3.10.450.620">
    <property type="entry name" value="JHP933, nucleotidyltransferase-like core domain"/>
    <property type="match status" value="1"/>
</dbReference>
<evidence type="ECO:0000313" key="2">
    <source>
        <dbReference type="Proteomes" id="UP000254677"/>
    </source>
</evidence>
<dbReference type="Pfam" id="PF08843">
    <property type="entry name" value="AbiEii"/>
    <property type="match status" value="1"/>
</dbReference>
<sequence length="308" mass="35342">MSFEEVYKNQVALLLEVLPVVSNFKCFALKGGTAINLFIRDMPRLSVDIDLTYLPIESRDIFLVNIEAELIKMKRLIEKLGLVVKDVFTKNRTLAKLQVFAKNATIKIEPNFVLRGSVFACEEQELCEKAQDQFLKFMRINTLSIADLYGGKICAALDRYHPRDLFDLKLLLDNQGLTEQIRQAFIVYLASGSRPMHELLDPKISEVSKQEFEKTFKNEFLGMTDTLISHEELSNIRADLPSLLLASFTDNERNFLLTLKSGTPDWSLLPIEGIETLPGIQWKLRNINKITDDKKKEQLNKLKQILEM</sequence>